<evidence type="ECO:0000313" key="1">
    <source>
        <dbReference type="EMBL" id="MDN5204590.1"/>
    </source>
</evidence>
<protein>
    <submittedName>
        <fullName evidence="1">Uncharacterized protein</fullName>
    </submittedName>
</protein>
<evidence type="ECO:0000313" key="2">
    <source>
        <dbReference type="Proteomes" id="UP001172082"/>
    </source>
</evidence>
<gene>
    <name evidence="1" type="ORF">QQ008_24575</name>
</gene>
<proteinExistence type="predicted"/>
<accession>A0ABT8KUZ0</accession>
<sequence>MKKDLGPCLGMAFMGLGFVSKAWHESKMADGIKTSVCENSYKLGTPGKGLGARENDCFGTRKYPVAAKNNLGILSNDAGGAKNNPGIPKNDFGWGKNAGGVVSKDIGTQNNGSGMNFINFLIISKTTYNNETITDQPT</sequence>
<keyword evidence="2" id="KW-1185">Reference proteome</keyword>
<comment type="caution">
    <text evidence="1">The sequence shown here is derived from an EMBL/GenBank/DDBJ whole genome shotgun (WGS) entry which is preliminary data.</text>
</comment>
<dbReference type="EMBL" id="JAUJEA010000012">
    <property type="protein sequence ID" value="MDN5204590.1"/>
    <property type="molecule type" value="Genomic_DNA"/>
</dbReference>
<name>A0ABT8KUZ0_9BACT</name>
<reference evidence="1" key="1">
    <citation type="submission" date="2023-06" db="EMBL/GenBank/DDBJ databases">
        <title>Genomic of Parafulvivirga corallium.</title>
        <authorList>
            <person name="Wang G."/>
        </authorList>
    </citation>
    <scope>NUCLEOTIDE SEQUENCE</scope>
    <source>
        <strain evidence="1">BMA10</strain>
    </source>
</reference>
<organism evidence="1 2">
    <name type="scientific">Splendidivirga corallicola</name>
    <dbReference type="NCBI Taxonomy" id="3051826"/>
    <lineage>
        <taxon>Bacteria</taxon>
        <taxon>Pseudomonadati</taxon>
        <taxon>Bacteroidota</taxon>
        <taxon>Cytophagia</taxon>
        <taxon>Cytophagales</taxon>
        <taxon>Splendidivirgaceae</taxon>
        <taxon>Splendidivirga</taxon>
    </lineage>
</organism>
<dbReference type="Proteomes" id="UP001172082">
    <property type="component" value="Unassembled WGS sequence"/>
</dbReference>
<dbReference type="RefSeq" id="WP_346754614.1">
    <property type="nucleotide sequence ID" value="NZ_JAUJEA010000012.1"/>
</dbReference>